<dbReference type="Proteomes" id="UP001642409">
    <property type="component" value="Unassembled WGS sequence"/>
</dbReference>
<reference evidence="2" key="1">
    <citation type="submission" date="2023-06" db="EMBL/GenBank/DDBJ databases">
        <authorList>
            <person name="Kurt Z."/>
        </authorList>
    </citation>
    <scope>NUCLEOTIDE SEQUENCE</scope>
</reference>
<name>A0AA86UY27_9EUKA</name>
<keyword evidence="4" id="KW-1185">Reference proteome</keyword>
<evidence type="ECO:0000313" key="3">
    <source>
        <dbReference type="EMBL" id="CAL5982838.1"/>
    </source>
</evidence>
<evidence type="ECO:0000256" key="1">
    <source>
        <dbReference type="SAM" id="Coils"/>
    </source>
</evidence>
<keyword evidence="1" id="KW-0175">Coiled coil</keyword>
<dbReference type="EMBL" id="CATOUU010001174">
    <property type="protein sequence ID" value="CAI9976585.1"/>
    <property type="molecule type" value="Genomic_DNA"/>
</dbReference>
<comment type="caution">
    <text evidence="2">The sequence shown here is derived from an EMBL/GenBank/DDBJ whole genome shotgun (WGS) entry which is preliminary data.</text>
</comment>
<dbReference type="AlphaFoldDB" id="A0AA86UY27"/>
<reference evidence="3 4" key="2">
    <citation type="submission" date="2024-07" db="EMBL/GenBank/DDBJ databases">
        <authorList>
            <person name="Akdeniz Z."/>
        </authorList>
    </citation>
    <scope>NUCLEOTIDE SEQUENCE [LARGE SCALE GENOMIC DNA]</scope>
</reference>
<evidence type="ECO:0000313" key="2">
    <source>
        <dbReference type="EMBL" id="CAI9976585.1"/>
    </source>
</evidence>
<dbReference type="EMBL" id="CAXDID020000015">
    <property type="protein sequence ID" value="CAL5982838.1"/>
    <property type="molecule type" value="Genomic_DNA"/>
</dbReference>
<sequence length="557" mass="64817">MSCPESAQILTNDQTISKFQANQIEPNYLTQNESNQQTDLSEEQNQPLINENGQIKQNEQKQNNELINEKQLTTVQRNENEIIVNSTKLINEIINEWESNKMDNNQFQRIKQNIIDQEANLVYTVLTNENINEKQIENNQIETTKLINELSNVMNENQNEQEQNIMKNKQFKTLWEKQTTNQTLNEQQQIQNALLTNQIQNQQENVTNETQFQQNNPINEQESNLTVTNQLDTTKQQEMDQVAIQIKKNENLLKIVPKDENQNFEQVTTNEIINEKVSNLFENKQIEISNENLNINLINLNEKEMNQTVEIAVKDFQQDKTAKVIKMLKKQFTQVMQASADEDNTCIYLTVLQSDSEYVMKTIKKMKIEDKKLTCAINTNVKQTTKKQNIIKQEEQPETNKKPLYYRRKATNKINTEEYANNSDNMEMCEVEVDLSQFSQEQTPKLLKTLNKKLENILSTTILENGNISVKLYKIYKKETINMIQRFKIGETKLVCIKQSKSKLSIMQTASMLNESLQEQECNDQQAIINNESIQEIITDIINSCIVHAILGTQADK</sequence>
<feature type="coiled-coil region" evidence="1">
    <location>
        <begin position="143"/>
        <end position="205"/>
    </location>
</feature>
<accession>A0AA86UY27</accession>
<organism evidence="2">
    <name type="scientific">Hexamita inflata</name>
    <dbReference type="NCBI Taxonomy" id="28002"/>
    <lineage>
        <taxon>Eukaryota</taxon>
        <taxon>Metamonada</taxon>
        <taxon>Diplomonadida</taxon>
        <taxon>Hexamitidae</taxon>
        <taxon>Hexamitinae</taxon>
        <taxon>Hexamita</taxon>
    </lineage>
</organism>
<evidence type="ECO:0000313" key="4">
    <source>
        <dbReference type="Proteomes" id="UP001642409"/>
    </source>
</evidence>
<protein>
    <submittedName>
        <fullName evidence="3">Hypothetical_protein</fullName>
    </submittedName>
</protein>
<gene>
    <name evidence="2" type="ORF">HINF_LOCUS64230</name>
    <name evidence="3" type="ORF">HINF_LOCUS7330</name>
</gene>
<proteinExistence type="predicted"/>